<gene>
    <name evidence="2" type="ORF">Hyperionvirus22_34</name>
</gene>
<keyword evidence="1" id="KW-1133">Transmembrane helix</keyword>
<reference evidence="2" key="1">
    <citation type="submission" date="2018-10" db="EMBL/GenBank/DDBJ databases">
        <title>Hidden diversity of soil giant viruses.</title>
        <authorList>
            <person name="Schulz F."/>
            <person name="Alteio L."/>
            <person name="Goudeau D."/>
            <person name="Ryan E.M."/>
            <person name="Malmstrom R.R."/>
            <person name="Blanchard J."/>
            <person name="Woyke T."/>
        </authorList>
    </citation>
    <scope>NUCLEOTIDE SEQUENCE</scope>
    <source>
        <strain evidence="2">HYV1</strain>
    </source>
</reference>
<accession>A0A3G5AEM4</accession>
<keyword evidence="1" id="KW-0472">Membrane</keyword>
<organism evidence="2">
    <name type="scientific">Hyperionvirus sp</name>
    <dbReference type="NCBI Taxonomy" id="2487770"/>
    <lineage>
        <taxon>Viruses</taxon>
        <taxon>Varidnaviria</taxon>
        <taxon>Bamfordvirae</taxon>
        <taxon>Nucleocytoviricota</taxon>
        <taxon>Megaviricetes</taxon>
        <taxon>Imitervirales</taxon>
        <taxon>Mimiviridae</taxon>
        <taxon>Klosneuvirinae</taxon>
    </lineage>
</organism>
<evidence type="ECO:0000313" key="2">
    <source>
        <dbReference type="EMBL" id="AYV84333.1"/>
    </source>
</evidence>
<evidence type="ECO:0000256" key="1">
    <source>
        <dbReference type="SAM" id="Phobius"/>
    </source>
</evidence>
<protein>
    <submittedName>
        <fullName evidence="2">Uncharacterized protein</fullName>
    </submittedName>
</protein>
<name>A0A3G5AEM4_9VIRU</name>
<sequence length="64" mass="7303">MFWMEVVLVLLEVIFIVVFCGVVRYYRKKKRVVEIVISVSEGPPVGDVYHLGELDAHVSNPDVL</sequence>
<feature type="transmembrane region" description="Helical" evidence="1">
    <location>
        <begin position="6"/>
        <end position="26"/>
    </location>
</feature>
<keyword evidence="1" id="KW-0812">Transmembrane</keyword>
<dbReference type="EMBL" id="MK072404">
    <property type="protein sequence ID" value="AYV84333.1"/>
    <property type="molecule type" value="Genomic_DNA"/>
</dbReference>
<proteinExistence type="predicted"/>